<evidence type="ECO:0000256" key="2">
    <source>
        <dbReference type="ARBA" id="ARBA00004922"/>
    </source>
</evidence>
<dbReference type="PANTHER" id="PTHR10859">
    <property type="entry name" value="GLYCOSYL TRANSFERASE"/>
    <property type="match status" value="1"/>
</dbReference>
<dbReference type="Gene3D" id="3.90.550.10">
    <property type="entry name" value="Spore Coat Polysaccharide Biosynthesis Protein SpsA, Chain A"/>
    <property type="match status" value="1"/>
</dbReference>
<accession>A0A9W8AR95</accession>
<evidence type="ECO:0000256" key="9">
    <source>
        <dbReference type="ARBA" id="ARBA00022968"/>
    </source>
</evidence>
<evidence type="ECO:0000256" key="8">
    <source>
        <dbReference type="ARBA" id="ARBA00022824"/>
    </source>
</evidence>
<dbReference type="GO" id="GO:0005789">
    <property type="term" value="C:endoplasmic reticulum membrane"/>
    <property type="evidence" value="ECO:0007669"/>
    <property type="project" value="UniProtKB-SubCell"/>
</dbReference>
<dbReference type="AlphaFoldDB" id="A0A9W8AR95"/>
<evidence type="ECO:0000313" key="17">
    <source>
        <dbReference type="Proteomes" id="UP001150925"/>
    </source>
</evidence>
<name>A0A9W8AR95_9FUNG</name>
<keyword evidence="8" id="KW-0256">Endoplasmic reticulum</keyword>
<evidence type="ECO:0000256" key="7">
    <source>
        <dbReference type="ARBA" id="ARBA00022692"/>
    </source>
</evidence>
<dbReference type="OrthoDB" id="3784at2759"/>
<comment type="caution">
    <text evidence="16">The sequence shown here is derived from an EMBL/GenBank/DDBJ whole genome shotgun (WGS) entry which is preliminary data.</text>
</comment>
<dbReference type="InterPro" id="IPR001173">
    <property type="entry name" value="Glyco_trans_2-like"/>
</dbReference>
<dbReference type="GO" id="GO:0006487">
    <property type="term" value="P:protein N-linked glycosylation"/>
    <property type="evidence" value="ECO:0007669"/>
    <property type="project" value="TreeGrafter"/>
</dbReference>
<evidence type="ECO:0000256" key="12">
    <source>
        <dbReference type="ARBA" id="ARBA00045097"/>
    </source>
</evidence>
<evidence type="ECO:0000256" key="6">
    <source>
        <dbReference type="ARBA" id="ARBA00022679"/>
    </source>
</evidence>
<sequence>MDTIPLFTPTAVLGLLLAVVVFVLSSLALLSPKPRAPTAQEKMYRDLHHLYRPLPSLFDPPTVTLTVVVPAYNESRRLPKMLQEALTFLKTQVRVDRAESDSDGDEVCSDSTLNSPSVEDSCRENLRNAFGPDPLTYEFLVVDDGSTDNTSDVALQFARKHHVPNLRVLTFERNRGKGGAVTQGFLHARGRYILFADADGATDFQDVAKVFQALTEVCNKDGCGVAVGSRAHLKNDETNTVVKRSWVRTVLMHAFHTFVCVFGIRDIEDTQCGFKLFTRPAAQAIFSNIHVERWIFDIEVLLLARVFNIPVVEVPVTWYEIAGSKMSLMRDAIVMATDLLILRLNYILGIWRARPVVSRDPRTPPDTQSSSAIAPAAL</sequence>
<comment type="similarity">
    <text evidence="3">Belongs to the glycosyltransferase 2 family.</text>
</comment>
<dbReference type="EC" id="2.4.1.117" evidence="4"/>
<comment type="subcellular location">
    <subcellularLocation>
        <location evidence="1">Endoplasmic reticulum membrane</location>
        <topology evidence="1">Single-pass membrane protein</topology>
    </subcellularLocation>
</comment>
<feature type="compositionally biased region" description="Polar residues" evidence="13">
    <location>
        <begin position="109"/>
        <end position="118"/>
    </location>
</feature>
<keyword evidence="10 14" id="KW-1133">Transmembrane helix</keyword>
<reference evidence="16" key="1">
    <citation type="submission" date="2022-07" db="EMBL/GenBank/DDBJ databases">
        <title>Phylogenomic reconstructions and comparative analyses of Kickxellomycotina fungi.</title>
        <authorList>
            <person name="Reynolds N.K."/>
            <person name="Stajich J.E."/>
            <person name="Barry K."/>
            <person name="Grigoriev I.V."/>
            <person name="Crous P."/>
            <person name="Smith M.E."/>
        </authorList>
    </citation>
    <scope>NUCLEOTIDE SEQUENCE</scope>
    <source>
        <strain evidence="16">RSA 1196</strain>
    </source>
</reference>
<evidence type="ECO:0000256" key="13">
    <source>
        <dbReference type="SAM" id="MobiDB-lite"/>
    </source>
</evidence>
<keyword evidence="17" id="KW-1185">Reference proteome</keyword>
<evidence type="ECO:0000256" key="10">
    <source>
        <dbReference type="ARBA" id="ARBA00022989"/>
    </source>
</evidence>
<dbReference type="Proteomes" id="UP001150925">
    <property type="component" value="Unassembled WGS sequence"/>
</dbReference>
<keyword evidence="5 16" id="KW-0328">Glycosyltransferase</keyword>
<evidence type="ECO:0000256" key="5">
    <source>
        <dbReference type="ARBA" id="ARBA00022676"/>
    </source>
</evidence>
<dbReference type="CDD" id="cd04188">
    <property type="entry name" value="DPG_synthase"/>
    <property type="match status" value="1"/>
</dbReference>
<evidence type="ECO:0000259" key="15">
    <source>
        <dbReference type="Pfam" id="PF00535"/>
    </source>
</evidence>
<keyword evidence="9" id="KW-0735">Signal-anchor</keyword>
<evidence type="ECO:0000256" key="14">
    <source>
        <dbReference type="SAM" id="Phobius"/>
    </source>
</evidence>
<comment type="pathway">
    <text evidence="2">Protein modification; protein glycosylation.</text>
</comment>
<evidence type="ECO:0000256" key="4">
    <source>
        <dbReference type="ARBA" id="ARBA00012583"/>
    </source>
</evidence>
<keyword evidence="6 16" id="KW-0808">Transferase</keyword>
<protein>
    <recommendedName>
        <fullName evidence="4">dolichyl-phosphate beta-glucosyltransferase</fullName>
        <ecNumber evidence="4">2.4.1.117</ecNumber>
    </recommendedName>
</protein>
<proteinExistence type="inferred from homology"/>
<feature type="region of interest" description="Disordered" evidence="13">
    <location>
        <begin position="99"/>
        <end position="120"/>
    </location>
</feature>
<feature type="region of interest" description="Disordered" evidence="13">
    <location>
        <begin position="359"/>
        <end position="378"/>
    </location>
</feature>
<dbReference type="InterPro" id="IPR029044">
    <property type="entry name" value="Nucleotide-diphossugar_trans"/>
</dbReference>
<organism evidence="16 17">
    <name type="scientific">Dispira parvispora</name>
    <dbReference type="NCBI Taxonomy" id="1520584"/>
    <lineage>
        <taxon>Eukaryota</taxon>
        <taxon>Fungi</taxon>
        <taxon>Fungi incertae sedis</taxon>
        <taxon>Zoopagomycota</taxon>
        <taxon>Kickxellomycotina</taxon>
        <taxon>Dimargaritomycetes</taxon>
        <taxon>Dimargaritales</taxon>
        <taxon>Dimargaritaceae</taxon>
        <taxon>Dispira</taxon>
    </lineage>
</organism>
<evidence type="ECO:0000256" key="11">
    <source>
        <dbReference type="ARBA" id="ARBA00023136"/>
    </source>
</evidence>
<keyword evidence="7 14" id="KW-0812">Transmembrane</keyword>
<evidence type="ECO:0000256" key="3">
    <source>
        <dbReference type="ARBA" id="ARBA00006739"/>
    </source>
</evidence>
<dbReference type="InterPro" id="IPR035518">
    <property type="entry name" value="DPG_synthase"/>
</dbReference>
<dbReference type="Pfam" id="PF00535">
    <property type="entry name" value="Glycos_transf_2"/>
    <property type="match status" value="1"/>
</dbReference>
<feature type="domain" description="Glycosyltransferase 2-like" evidence="15">
    <location>
        <begin position="122"/>
        <end position="243"/>
    </location>
</feature>
<keyword evidence="11 14" id="KW-0472">Membrane</keyword>
<gene>
    <name evidence="16" type="primary">ALG5</name>
    <name evidence="16" type="ORF">IWQ62_004755</name>
</gene>
<evidence type="ECO:0000256" key="1">
    <source>
        <dbReference type="ARBA" id="ARBA00004389"/>
    </source>
</evidence>
<dbReference type="PANTHER" id="PTHR10859:SF91">
    <property type="entry name" value="DOLICHYL-PHOSPHATE BETA-GLUCOSYLTRANSFERASE"/>
    <property type="match status" value="1"/>
</dbReference>
<comment type="catalytic activity">
    <reaction evidence="12">
        <text>a di-trans,poly-cis-dolichyl phosphate + UDP-alpha-D-glucose = a di-trans,poly-cis-dolichyl beta-D-glucosyl phosphate + UDP</text>
        <dbReference type="Rhea" id="RHEA:15401"/>
        <dbReference type="Rhea" id="RHEA-COMP:19498"/>
        <dbReference type="Rhea" id="RHEA-COMP:19502"/>
        <dbReference type="ChEBI" id="CHEBI:57525"/>
        <dbReference type="ChEBI" id="CHEBI:57683"/>
        <dbReference type="ChEBI" id="CHEBI:58223"/>
        <dbReference type="ChEBI" id="CHEBI:58885"/>
        <dbReference type="EC" id="2.4.1.117"/>
    </reaction>
    <physiologicalReaction direction="left-to-right" evidence="12">
        <dbReference type="Rhea" id="RHEA:15402"/>
    </physiologicalReaction>
</comment>
<dbReference type="EMBL" id="JANBPY010001688">
    <property type="protein sequence ID" value="KAJ1959079.1"/>
    <property type="molecule type" value="Genomic_DNA"/>
</dbReference>
<dbReference type="GO" id="GO:0004581">
    <property type="term" value="F:dolichyl-phosphate beta-glucosyltransferase activity"/>
    <property type="evidence" value="ECO:0007669"/>
    <property type="project" value="UniProtKB-EC"/>
</dbReference>
<evidence type="ECO:0000313" key="16">
    <source>
        <dbReference type="EMBL" id="KAJ1959079.1"/>
    </source>
</evidence>
<feature type="transmembrane region" description="Helical" evidence="14">
    <location>
        <begin position="6"/>
        <end position="30"/>
    </location>
</feature>
<dbReference type="SUPFAM" id="SSF53448">
    <property type="entry name" value="Nucleotide-diphospho-sugar transferases"/>
    <property type="match status" value="1"/>
</dbReference>